<dbReference type="EMBL" id="GAIX01013039">
    <property type="protein sequence ID" value="JAA79521.1"/>
    <property type="molecule type" value="Transcribed_RNA"/>
</dbReference>
<accession>S4NLB5</accession>
<protein>
    <submittedName>
        <fullName evidence="1">Uncharacterized protein</fullName>
    </submittedName>
</protein>
<dbReference type="AlphaFoldDB" id="S4NLB5"/>
<organism evidence="1">
    <name type="scientific">Pararge aegeria</name>
    <name type="common">speckled wood butterfly</name>
    <dbReference type="NCBI Taxonomy" id="116150"/>
    <lineage>
        <taxon>Eukaryota</taxon>
        <taxon>Metazoa</taxon>
        <taxon>Ecdysozoa</taxon>
        <taxon>Arthropoda</taxon>
        <taxon>Hexapoda</taxon>
        <taxon>Insecta</taxon>
        <taxon>Pterygota</taxon>
        <taxon>Neoptera</taxon>
        <taxon>Endopterygota</taxon>
        <taxon>Lepidoptera</taxon>
        <taxon>Glossata</taxon>
        <taxon>Ditrysia</taxon>
        <taxon>Papilionoidea</taxon>
        <taxon>Nymphalidae</taxon>
        <taxon>Satyrinae</taxon>
        <taxon>Satyrini</taxon>
        <taxon>Parargina</taxon>
        <taxon>Pararge</taxon>
    </lineage>
</organism>
<name>S4NLB5_9NEOP</name>
<reference evidence="1" key="2">
    <citation type="submission" date="2013-05" db="EMBL/GenBank/DDBJ databases">
        <authorList>
            <person name="Carter J.-M."/>
            <person name="Baker S.C."/>
            <person name="Pink R."/>
            <person name="Carter D.R.F."/>
            <person name="Collins A."/>
            <person name="Tomlin J."/>
            <person name="Gibbs M."/>
            <person name="Breuker C.J."/>
        </authorList>
    </citation>
    <scope>NUCLEOTIDE SEQUENCE</scope>
    <source>
        <tissue evidence="1">Ovary</tissue>
    </source>
</reference>
<reference evidence="1" key="1">
    <citation type="journal article" date="2013" name="BMC Genomics">
        <title>Unscrambling butterfly oogenesis.</title>
        <authorList>
            <person name="Carter J.M."/>
            <person name="Baker S.C."/>
            <person name="Pink R."/>
            <person name="Carter D.R."/>
            <person name="Collins A."/>
            <person name="Tomlin J."/>
            <person name="Gibbs M."/>
            <person name="Breuker C.J."/>
        </authorList>
    </citation>
    <scope>NUCLEOTIDE SEQUENCE</scope>
    <source>
        <tissue evidence="1">Ovary</tissue>
    </source>
</reference>
<evidence type="ECO:0000313" key="1">
    <source>
        <dbReference type="EMBL" id="JAA79521.1"/>
    </source>
</evidence>
<proteinExistence type="predicted"/>
<sequence length="87" mass="10299">MWKNTKARAAGVQHVGYQRSQATFPDVLIYFWNELDGWSSERLLRTPRNVRKMAQRREERQDILFVSLFTYSVRYILEGCLSSSSHD</sequence>